<feature type="transmembrane region" description="Helical" evidence="1">
    <location>
        <begin position="154"/>
        <end position="175"/>
    </location>
</feature>
<feature type="transmembrane region" description="Helical" evidence="1">
    <location>
        <begin position="309"/>
        <end position="329"/>
    </location>
</feature>
<organism evidence="2 3">
    <name type="scientific">Botrimarina colliarenosi</name>
    <dbReference type="NCBI Taxonomy" id="2528001"/>
    <lineage>
        <taxon>Bacteria</taxon>
        <taxon>Pseudomonadati</taxon>
        <taxon>Planctomycetota</taxon>
        <taxon>Planctomycetia</taxon>
        <taxon>Pirellulales</taxon>
        <taxon>Lacipirellulaceae</taxon>
        <taxon>Botrimarina</taxon>
    </lineage>
</organism>
<sequence length="449" mass="48525">MNADLATHAARSSRRGDRLTRWLACAGPVSFSAFCIGAAFTTYFCMYAFRKPFTAAEFSDVTLWGAGYKSVLIASQVAGYTLSKFIGIKVIAEMPPTRRAVAILSLIGLAELALLGFAVVPAPFNFPLLFVNGLPLGMVFGLVLSFLEGRRLTEALSAGLCASFIVASGAAKSVGRWLLVGVGVGEYWMPFTTGLLFIIPLTIAVWLLSRIPPPNEADVAQRVERVPMDRASRHAFFRRHAVGLTGLVAIFVSLTILRSLRDDFAVEIWRDLGEDAAPAVFALSETWVMFGVILINGSAAWIKPNRTAFVFSLVLTIGGFALVLTTLAWQAAGLLSPFFFMVMVGVGAYVPYVAFHTTVFERLIALYGERANLGYLMYLADASGYLGYVAVLITKPCLASRSGFFDLFFYLAAGISVVAIALAAALLAHYARVTQQELAPDTRVVEATC</sequence>
<proteinExistence type="predicted"/>
<accession>A0A5C6ADN0</accession>
<keyword evidence="1" id="KW-0812">Transmembrane</keyword>
<feature type="transmembrane region" description="Helical" evidence="1">
    <location>
        <begin position="335"/>
        <end position="355"/>
    </location>
</feature>
<keyword evidence="1" id="KW-0472">Membrane</keyword>
<name>A0A5C6ADN0_9BACT</name>
<protein>
    <recommendedName>
        <fullName evidence="4">Major Facilitator Superfamily protein</fullName>
    </recommendedName>
</protein>
<evidence type="ECO:0000313" key="2">
    <source>
        <dbReference type="EMBL" id="TWT98074.1"/>
    </source>
</evidence>
<feature type="transmembrane region" description="Helical" evidence="1">
    <location>
        <begin position="407"/>
        <end position="428"/>
    </location>
</feature>
<feature type="transmembrane region" description="Helical" evidence="1">
    <location>
        <begin position="187"/>
        <end position="208"/>
    </location>
</feature>
<comment type="caution">
    <text evidence="2">The sequence shown here is derived from an EMBL/GenBank/DDBJ whole genome shotgun (WGS) entry which is preliminary data.</text>
</comment>
<feature type="transmembrane region" description="Helical" evidence="1">
    <location>
        <begin position="61"/>
        <end position="80"/>
    </location>
</feature>
<feature type="transmembrane region" description="Helical" evidence="1">
    <location>
        <begin position="241"/>
        <end position="260"/>
    </location>
</feature>
<feature type="transmembrane region" description="Helical" evidence="1">
    <location>
        <begin position="101"/>
        <end position="120"/>
    </location>
</feature>
<keyword evidence="3" id="KW-1185">Reference proteome</keyword>
<dbReference type="RefSeq" id="WP_146444958.1">
    <property type="nucleotide sequence ID" value="NZ_SJPR01000002.1"/>
</dbReference>
<dbReference type="Pfam" id="PF18943">
    <property type="entry name" value="DUF5690"/>
    <property type="match status" value="1"/>
</dbReference>
<gene>
    <name evidence="2" type="ORF">Pla108_22300</name>
</gene>
<keyword evidence="1" id="KW-1133">Transmembrane helix</keyword>
<evidence type="ECO:0000313" key="3">
    <source>
        <dbReference type="Proteomes" id="UP000317421"/>
    </source>
</evidence>
<dbReference type="EMBL" id="SJPR01000002">
    <property type="protein sequence ID" value="TWT98074.1"/>
    <property type="molecule type" value="Genomic_DNA"/>
</dbReference>
<feature type="transmembrane region" description="Helical" evidence="1">
    <location>
        <begin position="126"/>
        <end position="147"/>
    </location>
</feature>
<evidence type="ECO:0008006" key="4">
    <source>
        <dbReference type="Google" id="ProtNLM"/>
    </source>
</evidence>
<feature type="transmembrane region" description="Helical" evidence="1">
    <location>
        <begin position="21"/>
        <end position="49"/>
    </location>
</feature>
<dbReference type="InterPro" id="IPR043745">
    <property type="entry name" value="DUF5690"/>
</dbReference>
<dbReference type="SUPFAM" id="SSF103473">
    <property type="entry name" value="MFS general substrate transporter"/>
    <property type="match status" value="1"/>
</dbReference>
<dbReference type="OrthoDB" id="182994at2"/>
<dbReference type="AlphaFoldDB" id="A0A5C6ADN0"/>
<feature type="transmembrane region" description="Helical" evidence="1">
    <location>
        <begin position="375"/>
        <end position="395"/>
    </location>
</feature>
<evidence type="ECO:0000256" key="1">
    <source>
        <dbReference type="SAM" id="Phobius"/>
    </source>
</evidence>
<reference evidence="2 3" key="1">
    <citation type="submission" date="2019-02" db="EMBL/GenBank/DDBJ databases">
        <title>Deep-cultivation of Planctomycetes and their phenomic and genomic characterization uncovers novel biology.</title>
        <authorList>
            <person name="Wiegand S."/>
            <person name="Jogler M."/>
            <person name="Boedeker C."/>
            <person name="Pinto D."/>
            <person name="Vollmers J."/>
            <person name="Rivas-Marin E."/>
            <person name="Kohn T."/>
            <person name="Peeters S.H."/>
            <person name="Heuer A."/>
            <person name="Rast P."/>
            <person name="Oberbeckmann S."/>
            <person name="Bunk B."/>
            <person name="Jeske O."/>
            <person name="Meyerdierks A."/>
            <person name="Storesund J.E."/>
            <person name="Kallscheuer N."/>
            <person name="Luecker S."/>
            <person name="Lage O.M."/>
            <person name="Pohl T."/>
            <person name="Merkel B.J."/>
            <person name="Hornburger P."/>
            <person name="Mueller R.-W."/>
            <person name="Bruemmer F."/>
            <person name="Labrenz M."/>
            <person name="Spormann A.M."/>
            <person name="Op Den Camp H."/>
            <person name="Overmann J."/>
            <person name="Amann R."/>
            <person name="Jetten M.S.M."/>
            <person name="Mascher T."/>
            <person name="Medema M.H."/>
            <person name="Devos D.P."/>
            <person name="Kaster A.-K."/>
            <person name="Ovreas L."/>
            <person name="Rohde M."/>
            <person name="Galperin M.Y."/>
            <person name="Jogler C."/>
        </authorList>
    </citation>
    <scope>NUCLEOTIDE SEQUENCE [LARGE SCALE GENOMIC DNA]</scope>
    <source>
        <strain evidence="2 3">Pla108</strain>
    </source>
</reference>
<feature type="transmembrane region" description="Helical" evidence="1">
    <location>
        <begin position="280"/>
        <end position="302"/>
    </location>
</feature>
<dbReference type="InterPro" id="IPR036259">
    <property type="entry name" value="MFS_trans_sf"/>
</dbReference>
<dbReference type="Proteomes" id="UP000317421">
    <property type="component" value="Unassembled WGS sequence"/>
</dbReference>